<comment type="caution">
    <text evidence="3">The sequence shown here is derived from an EMBL/GenBank/DDBJ whole genome shotgun (WGS) entry which is preliminary data.</text>
</comment>
<feature type="compositionally biased region" description="Basic residues" evidence="1">
    <location>
        <begin position="104"/>
        <end position="115"/>
    </location>
</feature>
<protein>
    <submittedName>
        <fullName evidence="3">Uncharacterized protein</fullName>
    </submittedName>
</protein>
<reference evidence="3" key="1">
    <citation type="submission" date="2020-06" db="EMBL/GenBank/DDBJ databases">
        <authorList>
            <consortium name="Plant Systems Biology data submission"/>
        </authorList>
    </citation>
    <scope>NUCLEOTIDE SEQUENCE</scope>
    <source>
        <strain evidence="3">D6</strain>
    </source>
</reference>
<keyword evidence="2" id="KW-1133">Transmembrane helix</keyword>
<sequence>MGVISNNEENEGAPQQQEDEKRSQQAPVDATTFRVVEQDAEDSTVSSARSRKSQMSDPTWGLSRGASKGETPMVATAGSIPRRPRPTARQVSSGEAPPMPSARSSRRGGNRRSRRGQQQQQQQQRVEEEKQEEKEAIPPPTNPLEQCQSSMAMLKRTGILDSSGDFVAPIDGIEPLPSNGNDRNSNDNNNNNNTLAQDDDDENTIHIGDEGEASPPSPIPDRHHHHPEEFLIEATLVEEGLSTSFRVVPPPITNDADDFVDEEGTTASESFVAPDAIPQTPLLHDMNHHQIVIQAEKTESTDHKIRRLQLFIAGLVCCVVVAFIITMAVALALINRGSQPQQQDAAVVSSAAPTIPVSSTVEPNNIFDHSTAAPTASATEEDYTGRPWDDPNAPHNNIDCNGPGGFGPPPNGGPSGGPPGRSLQARQPGGGPPGCNDGPSGPGNNGPGNNGPSDGGPGNNGPGPGPGNDGLDDTGPAIEDGNDSPDVGTGELPGDEPTDDGNNAVETDALLPQNETDSVDDIALMLNETVLIPTNVSTTASANASDALSGSNFTLPVSNSTDNVATPILSPPPPG</sequence>
<keyword evidence="2" id="KW-0472">Membrane</keyword>
<keyword evidence="2" id="KW-0812">Transmembrane</keyword>
<accession>A0A9N8DVS5</accession>
<keyword evidence="4" id="KW-1185">Reference proteome</keyword>
<name>A0A9N8DVS5_9STRA</name>
<gene>
    <name evidence="3" type="ORF">SEMRO_330_G118980.1</name>
</gene>
<feature type="compositionally biased region" description="Low complexity" evidence="1">
    <location>
        <begin position="179"/>
        <end position="196"/>
    </location>
</feature>
<feature type="region of interest" description="Disordered" evidence="1">
    <location>
        <begin position="1"/>
        <end position="149"/>
    </location>
</feature>
<feature type="region of interest" description="Disordered" evidence="1">
    <location>
        <begin position="546"/>
        <end position="575"/>
    </location>
</feature>
<evidence type="ECO:0000313" key="4">
    <source>
        <dbReference type="Proteomes" id="UP001153069"/>
    </source>
</evidence>
<feature type="region of interest" description="Disordered" evidence="1">
    <location>
        <begin position="358"/>
        <end position="516"/>
    </location>
</feature>
<feature type="compositionally biased region" description="Polar residues" evidence="1">
    <location>
        <begin position="43"/>
        <end position="57"/>
    </location>
</feature>
<feature type="compositionally biased region" description="Polar residues" evidence="1">
    <location>
        <begin position="546"/>
        <end position="564"/>
    </location>
</feature>
<feature type="compositionally biased region" description="Gly residues" evidence="1">
    <location>
        <begin position="440"/>
        <end position="468"/>
    </location>
</feature>
<organism evidence="3 4">
    <name type="scientific">Seminavis robusta</name>
    <dbReference type="NCBI Taxonomy" id="568900"/>
    <lineage>
        <taxon>Eukaryota</taxon>
        <taxon>Sar</taxon>
        <taxon>Stramenopiles</taxon>
        <taxon>Ochrophyta</taxon>
        <taxon>Bacillariophyta</taxon>
        <taxon>Bacillariophyceae</taxon>
        <taxon>Bacillariophycidae</taxon>
        <taxon>Naviculales</taxon>
        <taxon>Naviculaceae</taxon>
        <taxon>Seminavis</taxon>
    </lineage>
</organism>
<feature type="transmembrane region" description="Helical" evidence="2">
    <location>
        <begin position="310"/>
        <end position="334"/>
    </location>
</feature>
<evidence type="ECO:0000313" key="3">
    <source>
        <dbReference type="EMBL" id="CAB9508034.1"/>
    </source>
</evidence>
<dbReference type="EMBL" id="CAICTM010000329">
    <property type="protein sequence ID" value="CAB9508034.1"/>
    <property type="molecule type" value="Genomic_DNA"/>
</dbReference>
<dbReference type="AlphaFoldDB" id="A0A9N8DVS5"/>
<proteinExistence type="predicted"/>
<dbReference type="Proteomes" id="UP001153069">
    <property type="component" value="Unassembled WGS sequence"/>
</dbReference>
<evidence type="ECO:0000256" key="1">
    <source>
        <dbReference type="SAM" id="MobiDB-lite"/>
    </source>
</evidence>
<feature type="region of interest" description="Disordered" evidence="1">
    <location>
        <begin position="170"/>
        <end position="224"/>
    </location>
</feature>
<feature type="compositionally biased region" description="Basic and acidic residues" evidence="1">
    <location>
        <begin position="125"/>
        <end position="136"/>
    </location>
</feature>
<evidence type="ECO:0000256" key="2">
    <source>
        <dbReference type="SAM" id="Phobius"/>
    </source>
</evidence>